<feature type="transmembrane region" description="Helical" evidence="2">
    <location>
        <begin position="236"/>
        <end position="260"/>
    </location>
</feature>
<proteinExistence type="predicted"/>
<feature type="transmembrane region" description="Helical" evidence="2">
    <location>
        <begin position="68"/>
        <end position="90"/>
    </location>
</feature>
<feature type="compositionally biased region" description="Basic and acidic residues" evidence="1">
    <location>
        <begin position="807"/>
        <end position="816"/>
    </location>
</feature>
<reference evidence="4 5" key="1">
    <citation type="submission" date="2022-04" db="EMBL/GenBank/DDBJ databases">
        <title>Leucobacter sp. isolated from rhizosphere of onion.</title>
        <authorList>
            <person name="Won M."/>
            <person name="Lee C.-M."/>
            <person name="Woen H.-Y."/>
            <person name="Kwon S.-W."/>
        </authorList>
    </citation>
    <scope>NUCLEOTIDE SEQUENCE [LARGE SCALE GENOMIC DNA]</scope>
    <source>
        <strain evidence="4 5">H25R-14</strain>
    </source>
</reference>
<dbReference type="EMBL" id="CP095043">
    <property type="protein sequence ID" value="UOQ59898.1"/>
    <property type="molecule type" value="Genomic_DNA"/>
</dbReference>
<evidence type="ECO:0000259" key="3">
    <source>
        <dbReference type="Pfam" id="PF01841"/>
    </source>
</evidence>
<dbReference type="InterPro" id="IPR038765">
    <property type="entry name" value="Papain-like_cys_pep_sf"/>
</dbReference>
<dbReference type="SUPFAM" id="SSF54001">
    <property type="entry name" value="Cysteine proteinases"/>
    <property type="match status" value="1"/>
</dbReference>
<feature type="region of interest" description="Disordered" evidence="1">
    <location>
        <begin position="604"/>
        <end position="657"/>
    </location>
</feature>
<organism evidence="4 5">
    <name type="scientific">Leucobacter rhizosphaerae</name>
    <dbReference type="NCBI Taxonomy" id="2932245"/>
    <lineage>
        <taxon>Bacteria</taxon>
        <taxon>Bacillati</taxon>
        <taxon>Actinomycetota</taxon>
        <taxon>Actinomycetes</taxon>
        <taxon>Micrococcales</taxon>
        <taxon>Microbacteriaceae</taxon>
        <taxon>Leucobacter</taxon>
    </lineage>
</organism>
<evidence type="ECO:0000313" key="5">
    <source>
        <dbReference type="Proteomes" id="UP000831775"/>
    </source>
</evidence>
<feature type="domain" description="Transglutaminase-like" evidence="3">
    <location>
        <begin position="524"/>
        <end position="605"/>
    </location>
</feature>
<evidence type="ECO:0000256" key="2">
    <source>
        <dbReference type="SAM" id="Phobius"/>
    </source>
</evidence>
<gene>
    <name evidence="4" type="ORF">MUN76_12725</name>
</gene>
<feature type="transmembrane region" description="Helical" evidence="2">
    <location>
        <begin position="18"/>
        <end position="37"/>
    </location>
</feature>
<protein>
    <recommendedName>
        <fullName evidence="3">Transglutaminase-like domain-containing protein</fullName>
    </recommendedName>
</protein>
<feature type="transmembrane region" description="Helical" evidence="2">
    <location>
        <begin position="43"/>
        <end position="61"/>
    </location>
</feature>
<dbReference type="RefSeq" id="WP_244685151.1">
    <property type="nucleotide sequence ID" value="NZ_CP095043.1"/>
</dbReference>
<feature type="transmembrane region" description="Helical" evidence="2">
    <location>
        <begin position="669"/>
        <end position="690"/>
    </location>
</feature>
<dbReference type="InterPro" id="IPR002931">
    <property type="entry name" value="Transglutaminase-like"/>
</dbReference>
<feature type="transmembrane region" description="Helical" evidence="2">
    <location>
        <begin position="156"/>
        <end position="174"/>
    </location>
</feature>
<keyword evidence="2" id="KW-0472">Membrane</keyword>
<keyword evidence="2" id="KW-1133">Transmembrane helix</keyword>
<feature type="transmembrane region" description="Helical" evidence="2">
    <location>
        <begin position="194"/>
        <end position="215"/>
    </location>
</feature>
<evidence type="ECO:0000256" key="1">
    <source>
        <dbReference type="SAM" id="MobiDB-lite"/>
    </source>
</evidence>
<evidence type="ECO:0000313" key="4">
    <source>
        <dbReference type="EMBL" id="UOQ59898.1"/>
    </source>
</evidence>
<dbReference type="Proteomes" id="UP000831775">
    <property type="component" value="Chromosome"/>
</dbReference>
<accession>A0ABY4FUC0</accession>
<feature type="transmembrane region" description="Helical" evidence="2">
    <location>
        <begin position="129"/>
        <end position="149"/>
    </location>
</feature>
<feature type="compositionally biased region" description="Basic and acidic residues" evidence="1">
    <location>
        <begin position="630"/>
        <end position="639"/>
    </location>
</feature>
<dbReference type="Pfam" id="PF01841">
    <property type="entry name" value="Transglut_core"/>
    <property type="match status" value="1"/>
</dbReference>
<keyword evidence="2" id="KW-0812">Transmembrane</keyword>
<keyword evidence="5" id="KW-1185">Reference proteome</keyword>
<feature type="region of interest" description="Disordered" evidence="1">
    <location>
        <begin position="806"/>
        <end position="825"/>
    </location>
</feature>
<sequence>MTGPITIPEQPGGRARRFVGGLVALALALALGVAAAWPIYATPWLGVVAASAWVLGAGLVWARERWRFSFVVTAALILGTLVLTIVPVAVPQALSSDLLRGLGDGLAAIALGWKQVLTLSLPVGTYQTVLVPAYVVMLATVILSLTLAVRRGRWSSLAALPLLAPVAYGTVFGASALSAPLHLGPLTITAPRELALWLAAGVLGAIWVAWTSGADRRAALRLGRSESDAPVSRGRAVRGLIAAAAVVVALGLGALVAPALDAGARAVPRDAVDPEIVVRDRPSPLAAYRLSKQDDRIDQELFTVSADDGLPPALRLAVLDAYAGVDFHVSPDAAGRFTRFPSGDDLAAPSRVTVEIADGYQDIWAPASTLGAPPTFDGPRAAALADGFYVNRATGAAIAVPDGSAASPGLTAGDAYTAPMETRVADGKPGAPGSDAPLLDLETVPELARWIERQDVSTDGTGLGTLIERLRARGYLSHALSDTTGQPIWLQRLSEEYGTRFEPSSGGHSLARVEDLFAELNTQQESAGEGASDATLVAGIGDDEQFAAAGALIARALGYDSRVVVGVRFGDGVPGVPACEETCTGEHLAAWIEVQDESGNWFPMDVSPQTEQPPQRLEQGEQLPEFPTTPEERDAREVDPPIGLGEQAENGENPDDTAGASWLWPTLRIAGLSVAGLGLVLLPVLFLPLAKRRRARSRQAEPDPELRALGAWEEYVDRARDAGVHVPPGASRSGVAASIAGPASLGIAAAVDRAVFSPRGIDGAQADGIWAAVDQESRERAAAQTRWQRIRAAYALRSYGVRLGRGRTRDASDRTGTEAWGSTAQ</sequence>
<name>A0ABY4FUC0_9MICO</name>